<keyword evidence="5" id="KW-1185">Reference proteome</keyword>
<dbReference type="GO" id="GO:0045732">
    <property type="term" value="P:positive regulation of protein catabolic process"/>
    <property type="evidence" value="ECO:0007669"/>
    <property type="project" value="TreeGrafter"/>
</dbReference>
<dbReference type="PROSITE" id="PS50297">
    <property type="entry name" value="ANK_REP_REGION"/>
    <property type="match status" value="1"/>
</dbReference>
<sequence length="77" mass="8351">MEIQSDRDYFFGDIGCWSERTEVHKAASQGQTSQLQSLILSGASVNVVAVDSITPLHEACLRGQTQCVRLLLDAGAQ</sequence>
<feature type="repeat" description="ANK" evidence="4">
    <location>
        <begin position="51"/>
        <end position="77"/>
    </location>
</feature>
<dbReference type="InterPro" id="IPR002110">
    <property type="entry name" value="Ankyrin_rpt"/>
</dbReference>
<dbReference type="RefSeq" id="XP_010773353.1">
    <property type="nucleotide sequence ID" value="XM_010775051.1"/>
</dbReference>
<gene>
    <name evidence="6" type="primary">LOC104948828</name>
</gene>
<dbReference type="SMART" id="SM00248">
    <property type="entry name" value="ANK"/>
    <property type="match status" value="2"/>
</dbReference>
<dbReference type="GO" id="GO:0016567">
    <property type="term" value="P:protein ubiquitination"/>
    <property type="evidence" value="ECO:0007669"/>
    <property type="project" value="TreeGrafter"/>
</dbReference>
<dbReference type="SUPFAM" id="SSF48403">
    <property type="entry name" value="Ankyrin repeat"/>
    <property type="match status" value="1"/>
</dbReference>
<dbReference type="GeneID" id="104948828"/>
<dbReference type="InterPro" id="IPR036770">
    <property type="entry name" value="Ankyrin_rpt-contain_sf"/>
</dbReference>
<dbReference type="OrthoDB" id="10252328at2759"/>
<name>A0A6I9NDL5_9TELE</name>
<dbReference type="AlphaFoldDB" id="A0A6I9NDL5"/>
<feature type="non-terminal residue" evidence="6">
    <location>
        <position position="77"/>
    </location>
</feature>
<evidence type="ECO:0000313" key="5">
    <source>
        <dbReference type="Proteomes" id="UP000504611"/>
    </source>
</evidence>
<evidence type="ECO:0000256" key="2">
    <source>
        <dbReference type="ARBA" id="ARBA00022737"/>
    </source>
</evidence>
<keyword evidence="3 4" id="KW-0040">ANK repeat</keyword>
<dbReference type="InterPro" id="IPR051573">
    <property type="entry name" value="Ankyrin-SOCS_box_domain"/>
</dbReference>
<dbReference type="PANTHER" id="PTHR24136:SF53">
    <property type="entry name" value="ANKYRIN REPEAT AND SOCS BOX CONTAINING 13"/>
    <property type="match status" value="1"/>
</dbReference>
<reference evidence="6" key="1">
    <citation type="submission" date="2025-08" db="UniProtKB">
        <authorList>
            <consortium name="RefSeq"/>
        </authorList>
    </citation>
    <scope>IDENTIFICATION</scope>
    <source>
        <tissue evidence="6">Muscle</tissue>
    </source>
</reference>
<comment type="similarity">
    <text evidence="1">Belongs to the ankyrin SOCS box (ASB) family.</text>
</comment>
<evidence type="ECO:0000313" key="6">
    <source>
        <dbReference type="RefSeq" id="XP_010773353.1"/>
    </source>
</evidence>
<evidence type="ECO:0000256" key="3">
    <source>
        <dbReference type="ARBA" id="ARBA00023043"/>
    </source>
</evidence>
<dbReference type="Proteomes" id="UP000504611">
    <property type="component" value="Unplaced"/>
</dbReference>
<dbReference type="PROSITE" id="PS50088">
    <property type="entry name" value="ANK_REPEAT"/>
    <property type="match status" value="2"/>
</dbReference>
<dbReference type="Gene3D" id="1.25.40.20">
    <property type="entry name" value="Ankyrin repeat-containing domain"/>
    <property type="match status" value="1"/>
</dbReference>
<accession>A0A6I9NDL5</accession>
<dbReference type="PANTHER" id="PTHR24136">
    <property type="entry name" value="SOWAH (DROSOPHILA) HOMOLOG"/>
    <property type="match status" value="1"/>
</dbReference>
<keyword evidence="2" id="KW-0677">Repeat</keyword>
<feature type="repeat" description="ANK" evidence="4">
    <location>
        <begin position="18"/>
        <end position="50"/>
    </location>
</feature>
<dbReference type="KEGG" id="ncc:104948828"/>
<evidence type="ECO:0000256" key="1">
    <source>
        <dbReference type="ARBA" id="ARBA00005949"/>
    </source>
</evidence>
<protein>
    <submittedName>
        <fullName evidence="6">Ankyrin repeat and SOCS box protein 13-like</fullName>
    </submittedName>
</protein>
<evidence type="ECO:0000256" key="4">
    <source>
        <dbReference type="PROSITE-ProRule" id="PRU00023"/>
    </source>
</evidence>
<organism evidence="5 6">
    <name type="scientific">Notothenia coriiceps</name>
    <name type="common">black rockcod</name>
    <dbReference type="NCBI Taxonomy" id="8208"/>
    <lineage>
        <taxon>Eukaryota</taxon>
        <taxon>Metazoa</taxon>
        <taxon>Chordata</taxon>
        <taxon>Craniata</taxon>
        <taxon>Vertebrata</taxon>
        <taxon>Euteleostomi</taxon>
        <taxon>Actinopterygii</taxon>
        <taxon>Neopterygii</taxon>
        <taxon>Teleostei</taxon>
        <taxon>Neoteleostei</taxon>
        <taxon>Acanthomorphata</taxon>
        <taxon>Eupercaria</taxon>
        <taxon>Perciformes</taxon>
        <taxon>Notothenioidei</taxon>
        <taxon>Nototheniidae</taxon>
        <taxon>Notothenia</taxon>
    </lineage>
</organism>
<dbReference type="Pfam" id="PF13637">
    <property type="entry name" value="Ank_4"/>
    <property type="match status" value="1"/>
</dbReference>
<proteinExistence type="inferred from homology"/>